<accession>A0AAN6UFZ7</accession>
<protein>
    <submittedName>
        <fullName evidence="2">Uncharacterized protein</fullName>
    </submittedName>
</protein>
<keyword evidence="3" id="KW-1185">Reference proteome</keyword>
<feature type="region of interest" description="Disordered" evidence="1">
    <location>
        <begin position="70"/>
        <end position="122"/>
    </location>
</feature>
<organism evidence="2 3">
    <name type="scientific">Trichocladium antarcticum</name>
    <dbReference type="NCBI Taxonomy" id="1450529"/>
    <lineage>
        <taxon>Eukaryota</taxon>
        <taxon>Fungi</taxon>
        <taxon>Dikarya</taxon>
        <taxon>Ascomycota</taxon>
        <taxon>Pezizomycotina</taxon>
        <taxon>Sordariomycetes</taxon>
        <taxon>Sordariomycetidae</taxon>
        <taxon>Sordariales</taxon>
        <taxon>Chaetomiaceae</taxon>
        <taxon>Trichocladium</taxon>
    </lineage>
</organism>
<feature type="compositionally biased region" description="Basic and acidic residues" evidence="1">
    <location>
        <begin position="82"/>
        <end position="122"/>
    </location>
</feature>
<comment type="caution">
    <text evidence="2">The sequence shown here is derived from an EMBL/GenBank/DDBJ whole genome shotgun (WGS) entry which is preliminary data.</text>
</comment>
<sequence>MSLSESPTPDGTLKPCVLASGIYPHDLYAPDLAADDMDQASFSWMAITVIEDDDLMFGGKPLCTWYEEDRRRLSTSIDEEETRGRQRERDPVASLDHLKPDHPLPGHDQHRHDSKSSELAKG</sequence>
<evidence type="ECO:0000313" key="2">
    <source>
        <dbReference type="EMBL" id="KAK4132165.1"/>
    </source>
</evidence>
<evidence type="ECO:0000256" key="1">
    <source>
        <dbReference type="SAM" id="MobiDB-lite"/>
    </source>
</evidence>
<reference evidence="2" key="1">
    <citation type="journal article" date="2023" name="Mol. Phylogenet. Evol.">
        <title>Genome-scale phylogeny and comparative genomics of the fungal order Sordariales.</title>
        <authorList>
            <person name="Hensen N."/>
            <person name="Bonometti L."/>
            <person name="Westerberg I."/>
            <person name="Brannstrom I.O."/>
            <person name="Guillou S."/>
            <person name="Cros-Aarteil S."/>
            <person name="Calhoun S."/>
            <person name="Haridas S."/>
            <person name="Kuo A."/>
            <person name="Mondo S."/>
            <person name="Pangilinan J."/>
            <person name="Riley R."/>
            <person name="LaButti K."/>
            <person name="Andreopoulos B."/>
            <person name="Lipzen A."/>
            <person name="Chen C."/>
            <person name="Yan M."/>
            <person name="Daum C."/>
            <person name="Ng V."/>
            <person name="Clum A."/>
            <person name="Steindorff A."/>
            <person name="Ohm R.A."/>
            <person name="Martin F."/>
            <person name="Silar P."/>
            <person name="Natvig D.O."/>
            <person name="Lalanne C."/>
            <person name="Gautier V."/>
            <person name="Ament-Velasquez S.L."/>
            <person name="Kruys A."/>
            <person name="Hutchinson M.I."/>
            <person name="Powell A.J."/>
            <person name="Barry K."/>
            <person name="Miller A.N."/>
            <person name="Grigoriev I.V."/>
            <person name="Debuchy R."/>
            <person name="Gladieux P."/>
            <person name="Hiltunen Thoren M."/>
            <person name="Johannesson H."/>
        </authorList>
    </citation>
    <scope>NUCLEOTIDE SEQUENCE</scope>
    <source>
        <strain evidence="2">CBS 123565</strain>
    </source>
</reference>
<gene>
    <name evidence="2" type="ORF">BT67DRAFT_386290</name>
</gene>
<dbReference type="AlphaFoldDB" id="A0AAN6UFZ7"/>
<name>A0AAN6UFZ7_9PEZI</name>
<dbReference type="Proteomes" id="UP001304895">
    <property type="component" value="Unassembled WGS sequence"/>
</dbReference>
<dbReference type="EMBL" id="MU853419">
    <property type="protein sequence ID" value="KAK4132165.1"/>
    <property type="molecule type" value="Genomic_DNA"/>
</dbReference>
<evidence type="ECO:0000313" key="3">
    <source>
        <dbReference type="Proteomes" id="UP001304895"/>
    </source>
</evidence>
<reference evidence="2" key="2">
    <citation type="submission" date="2023-05" db="EMBL/GenBank/DDBJ databases">
        <authorList>
            <consortium name="Lawrence Berkeley National Laboratory"/>
            <person name="Steindorff A."/>
            <person name="Hensen N."/>
            <person name="Bonometti L."/>
            <person name="Westerberg I."/>
            <person name="Brannstrom I.O."/>
            <person name="Guillou S."/>
            <person name="Cros-Aarteil S."/>
            <person name="Calhoun S."/>
            <person name="Haridas S."/>
            <person name="Kuo A."/>
            <person name="Mondo S."/>
            <person name="Pangilinan J."/>
            <person name="Riley R."/>
            <person name="Labutti K."/>
            <person name="Andreopoulos B."/>
            <person name="Lipzen A."/>
            <person name="Chen C."/>
            <person name="Yanf M."/>
            <person name="Daum C."/>
            <person name="Ng V."/>
            <person name="Clum A."/>
            <person name="Ohm R."/>
            <person name="Martin F."/>
            <person name="Silar P."/>
            <person name="Natvig D."/>
            <person name="Lalanne C."/>
            <person name="Gautier V."/>
            <person name="Ament-Velasquez S.L."/>
            <person name="Kruys A."/>
            <person name="Hutchinson M.I."/>
            <person name="Powell A.J."/>
            <person name="Barry K."/>
            <person name="Miller A.N."/>
            <person name="Grigoriev I.V."/>
            <person name="Debuchy R."/>
            <person name="Gladieux P."/>
            <person name="Thoren M.H."/>
            <person name="Johannesson H."/>
        </authorList>
    </citation>
    <scope>NUCLEOTIDE SEQUENCE</scope>
    <source>
        <strain evidence="2">CBS 123565</strain>
    </source>
</reference>
<proteinExistence type="predicted"/>